<dbReference type="InterPro" id="IPR027478">
    <property type="entry name" value="LdcA_N"/>
</dbReference>
<evidence type="ECO:0000259" key="7">
    <source>
        <dbReference type="Pfam" id="PF02016"/>
    </source>
</evidence>
<dbReference type="PANTHER" id="PTHR30237:SF2">
    <property type="entry name" value="MUREIN TETRAPEPTIDE CARBOXYPEPTIDASE"/>
    <property type="match status" value="1"/>
</dbReference>
<dbReference type="SUPFAM" id="SSF52317">
    <property type="entry name" value="Class I glutamine amidotransferase-like"/>
    <property type="match status" value="1"/>
</dbReference>
<evidence type="ECO:0000313" key="10">
    <source>
        <dbReference type="Proteomes" id="UP000650524"/>
    </source>
</evidence>
<evidence type="ECO:0000256" key="5">
    <source>
        <dbReference type="ARBA" id="ARBA00022825"/>
    </source>
</evidence>
<dbReference type="GO" id="GO:0004180">
    <property type="term" value="F:carboxypeptidase activity"/>
    <property type="evidence" value="ECO:0007669"/>
    <property type="project" value="UniProtKB-KW"/>
</dbReference>
<feature type="domain" description="LD-carboxypeptidase C-terminal" evidence="8">
    <location>
        <begin position="183"/>
        <end position="293"/>
    </location>
</feature>
<keyword evidence="4" id="KW-0378">Hydrolase</keyword>
<dbReference type="SUPFAM" id="SSF141986">
    <property type="entry name" value="LD-carboxypeptidase A C-terminal domain-like"/>
    <property type="match status" value="1"/>
</dbReference>
<gene>
    <name evidence="9" type="ORF">H8E19_09455</name>
</gene>
<keyword evidence="5" id="KW-0720">Serine protease</keyword>
<dbReference type="Proteomes" id="UP000650524">
    <property type="component" value="Unassembled WGS sequence"/>
</dbReference>
<dbReference type="PIRSF" id="PIRSF028757">
    <property type="entry name" value="LD-carboxypeptidase"/>
    <property type="match status" value="1"/>
</dbReference>
<accession>A0A8J6N0P4</accession>
<comment type="caution">
    <text evidence="9">The sequence shown here is derived from an EMBL/GenBank/DDBJ whole genome shotgun (WGS) entry which is preliminary data.</text>
</comment>
<dbReference type="Gene3D" id="3.40.50.10740">
    <property type="entry name" value="Class I glutamine amidotransferase-like"/>
    <property type="match status" value="1"/>
</dbReference>
<reference evidence="9 10" key="1">
    <citation type="submission" date="2020-08" db="EMBL/GenBank/DDBJ databases">
        <title>Bridging the membrane lipid divide: bacteria of the FCB group superphylum have the potential to synthesize archaeal ether lipids.</title>
        <authorList>
            <person name="Villanueva L."/>
            <person name="Von Meijenfeldt F.A.B."/>
            <person name="Westbye A.B."/>
            <person name="Yadav S."/>
            <person name="Hopmans E.C."/>
            <person name="Dutilh B.E."/>
            <person name="Sinninghe Damste J.S."/>
        </authorList>
    </citation>
    <scope>NUCLEOTIDE SEQUENCE [LARGE SCALE GENOMIC DNA]</scope>
    <source>
        <strain evidence="9">NIOZ-UU27</strain>
    </source>
</reference>
<evidence type="ECO:0000256" key="2">
    <source>
        <dbReference type="ARBA" id="ARBA00022645"/>
    </source>
</evidence>
<protein>
    <submittedName>
        <fullName evidence="9">LD-carboxypeptidase</fullName>
    </submittedName>
</protein>
<dbReference type="InterPro" id="IPR027461">
    <property type="entry name" value="Carboxypeptidase_A_C_sf"/>
</dbReference>
<feature type="domain" description="LD-carboxypeptidase N-terminal" evidence="7">
    <location>
        <begin position="23"/>
        <end position="139"/>
    </location>
</feature>
<dbReference type="AlphaFoldDB" id="A0A8J6N0P4"/>
<feature type="active site" description="Nucleophile" evidence="6">
    <location>
        <position position="119"/>
    </location>
</feature>
<dbReference type="GO" id="GO:0006508">
    <property type="term" value="P:proteolysis"/>
    <property type="evidence" value="ECO:0007669"/>
    <property type="project" value="UniProtKB-KW"/>
</dbReference>
<dbReference type="InterPro" id="IPR040921">
    <property type="entry name" value="Peptidase_S66C"/>
</dbReference>
<dbReference type="InterPro" id="IPR029062">
    <property type="entry name" value="Class_I_gatase-like"/>
</dbReference>
<sequence>MPNSKPQRLPLIKPPRLRPEDLIGIISPAGPVDESELQPDLELLESSGFRIHVAPHVYDRHDYLAGDDEARLSDLHAMFKDRKIKAIFCARGGYGTLRLLDKIDYDLIREHPKIIVGYSDITALLMAINKKTGLVTFHGPMVRGLSALHDTSRESLFNLISSDQPVSFSPMAGNSLISGKAAGPLMGGNLSLICYLVGTSFLPFLDGCILFIEDKGEPLYRIDRMLTHLSLAGQLKGIAGLIGGEFIDCRDPSAIDDLLNTAVSNLKIPLITGFPVGHGMTNLTLPLGIPAQLDTDSMTLSTLEPCVF</sequence>
<evidence type="ECO:0000256" key="4">
    <source>
        <dbReference type="ARBA" id="ARBA00022801"/>
    </source>
</evidence>
<evidence type="ECO:0000256" key="6">
    <source>
        <dbReference type="PIRSR" id="PIRSR028757-1"/>
    </source>
</evidence>
<dbReference type="InterPro" id="IPR040449">
    <property type="entry name" value="Peptidase_S66_N"/>
</dbReference>
<evidence type="ECO:0000256" key="3">
    <source>
        <dbReference type="ARBA" id="ARBA00022670"/>
    </source>
</evidence>
<evidence type="ECO:0000259" key="8">
    <source>
        <dbReference type="Pfam" id="PF17676"/>
    </source>
</evidence>
<dbReference type="Gene3D" id="3.50.30.60">
    <property type="entry name" value="LD-carboxypeptidase A C-terminal domain-like"/>
    <property type="match status" value="1"/>
</dbReference>
<feature type="active site" description="Charge relay system" evidence="6">
    <location>
        <position position="278"/>
    </location>
</feature>
<evidence type="ECO:0000256" key="1">
    <source>
        <dbReference type="ARBA" id="ARBA00010233"/>
    </source>
</evidence>
<dbReference type="Pfam" id="PF17676">
    <property type="entry name" value="Peptidase_S66C"/>
    <property type="match status" value="1"/>
</dbReference>
<dbReference type="InterPro" id="IPR003507">
    <property type="entry name" value="S66_fam"/>
</dbReference>
<dbReference type="PANTHER" id="PTHR30237">
    <property type="entry name" value="MURAMOYLTETRAPEPTIDE CARBOXYPEPTIDASE"/>
    <property type="match status" value="1"/>
</dbReference>
<keyword evidence="2" id="KW-0121">Carboxypeptidase</keyword>
<feature type="active site" description="Charge relay system" evidence="6">
    <location>
        <position position="213"/>
    </location>
</feature>
<dbReference type="GO" id="GO:0008236">
    <property type="term" value="F:serine-type peptidase activity"/>
    <property type="evidence" value="ECO:0007669"/>
    <property type="project" value="UniProtKB-KW"/>
</dbReference>
<comment type="similarity">
    <text evidence="1">Belongs to the peptidase S66 family.</text>
</comment>
<name>A0A8J6N0P4_9DELT</name>
<keyword evidence="3" id="KW-0645">Protease</keyword>
<proteinExistence type="inferred from homology"/>
<evidence type="ECO:0000313" key="9">
    <source>
        <dbReference type="EMBL" id="MBC8177618.1"/>
    </source>
</evidence>
<dbReference type="Pfam" id="PF02016">
    <property type="entry name" value="Peptidase_S66"/>
    <property type="match status" value="1"/>
</dbReference>
<dbReference type="EMBL" id="JACNJD010000220">
    <property type="protein sequence ID" value="MBC8177618.1"/>
    <property type="molecule type" value="Genomic_DNA"/>
</dbReference>
<organism evidence="9 10">
    <name type="scientific">Candidatus Desulfacyla euxinica</name>
    <dbReference type="NCBI Taxonomy" id="2841693"/>
    <lineage>
        <taxon>Bacteria</taxon>
        <taxon>Deltaproteobacteria</taxon>
        <taxon>Candidatus Desulfacyla</taxon>
    </lineage>
</organism>
<dbReference type="CDD" id="cd07025">
    <property type="entry name" value="Peptidase_S66"/>
    <property type="match status" value="1"/>
</dbReference>